<dbReference type="Proteomes" id="UP000009022">
    <property type="component" value="Unassembled WGS sequence"/>
</dbReference>
<gene>
    <name evidence="4" type="ORF">TRIADDRAFT_62353</name>
</gene>
<protein>
    <recommendedName>
        <fullName evidence="3">C2H2-type domain-containing protein</fullName>
    </recommendedName>
</protein>
<sequence>MARCSISFFYLVLVILFYSSNYQWQSIEAQSNSNSAAAFPWWWWSLYVTFNNNPCRSNAARRSCDTCIKRNPTCYWCAYDNTCRTLPRGRSIPYPGDCANDSWHRTQCIISGNLLLIILPCAIAAVVIFVACILYCCCCRYYKKDKVQKHVREHQKEQDQHVQELMEEQVGREQLREDVRRKYGITKISINQNRSNFSRNNGNRWVPGRANLERSHHMKTKLANYSRLKNLDDKDQSMV</sequence>
<evidence type="ECO:0000256" key="1">
    <source>
        <dbReference type="SAM" id="Phobius"/>
    </source>
</evidence>
<feature type="chain" id="PRO_5002798614" description="C2H2-type domain-containing protein" evidence="2">
    <location>
        <begin position="30"/>
        <end position="239"/>
    </location>
</feature>
<dbReference type="GeneID" id="6759521"/>
<keyword evidence="1" id="KW-0472">Membrane</keyword>
<dbReference type="PANTHER" id="PTHR15191:SF3">
    <property type="entry name" value="PITUITARY TUMOR-TRANSFORMING GENE PROTEIN-BINDING FACTOR"/>
    <property type="match status" value="1"/>
</dbReference>
<feature type="domain" description="C2H2-type" evidence="3">
    <location>
        <begin position="132"/>
        <end position="154"/>
    </location>
</feature>
<name>B3SDJ4_TRIAD</name>
<dbReference type="PANTHER" id="PTHR15191">
    <property type="entry name" value="PROTEIN CBG20567"/>
    <property type="match status" value="1"/>
</dbReference>
<proteinExistence type="predicted"/>
<dbReference type="GO" id="GO:0005634">
    <property type="term" value="C:nucleus"/>
    <property type="evidence" value="ECO:0000318"/>
    <property type="project" value="GO_Central"/>
</dbReference>
<keyword evidence="1" id="KW-0812">Transmembrane</keyword>
<feature type="signal peptide" evidence="2">
    <location>
        <begin position="1"/>
        <end position="29"/>
    </location>
</feature>
<dbReference type="PhylomeDB" id="B3SDJ4"/>
<reference evidence="4 5" key="1">
    <citation type="journal article" date="2008" name="Nature">
        <title>The Trichoplax genome and the nature of placozoans.</title>
        <authorList>
            <person name="Srivastava M."/>
            <person name="Begovic E."/>
            <person name="Chapman J."/>
            <person name="Putnam N.H."/>
            <person name="Hellsten U."/>
            <person name="Kawashima T."/>
            <person name="Kuo A."/>
            <person name="Mitros T."/>
            <person name="Salamov A."/>
            <person name="Carpenter M.L."/>
            <person name="Signorovitch A.Y."/>
            <person name="Moreno M.A."/>
            <person name="Kamm K."/>
            <person name="Grimwood J."/>
            <person name="Schmutz J."/>
            <person name="Shapiro H."/>
            <person name="Grigoriev I.V."/>
            <person name="Buss L.W."/>
            <person name="Schierwater B."/>
            <person name="Dellaporta S.L."/>
            <person name="Rokhsar D.S."/>
        </authorList>
    </citation>
    <scope>NUCLEOTIDE SEQUENCE [LARGE SCALE GENOMIC DNA]</scope>
    <source>
        <strain evidence="4 5">Grell-BS-1999</strain>
    </source>
</reference>
<accession>B3SDJ4</accession>
<dbReference type="HOGENOM" id="CLU_1162459_0_0_1"/>
<feature type="transmembrane region" description="Helical" evidence="1">
    <location>
        <begin position="114"/>
        <end position="142"/>
    </location>
</feature>
<keyword evidence="1" id="KW-1133">Transmembrane helix</keyword>
<dbReference type="InterPro" id="IPR013087">
    <property type="entry name" value="Znf_C2H2_type"/>
</dbReference>
<dbReference type="AlphaFoldDB" id="B3SDJ4"/>
<evidence type="ECO:0000259" key="3">
    <source>
        <dbReference type="PROSITE" id="PS00028"/>
    </source>
</evidence>
<dbReference type="CTD" id="6759521"/>
<keyword evidence="2" id="KW-0732">Signal</keyword>
<organism evidence="4 5">
    <name type="scientific">Trichoplax adhaerens</name>
    <name type="common">Trichoplax reptans</name>
    <dbReference type="NCBI Taxonomy" id="10228"/>
    <lineage>
        <taxon>Eukaryota</taxon>
        <taxon>Metazoa</taxon>
        <taxon>Placozoa</taxon>
        <taxon>Uniplacotomia</taxon>
        <taxon>Trichoplacea</taxon>
        <taxon>Trichoplacidae</taxon>
        <taxon>Trichoplax</taxon>
    </lineage>
</organism>
<evidence type="ECO:0000256" key="2">
    <source>
        <dbReference type="SAM" id="SignalP"/>
    </source>
</evidence>
<dbReference type="GO" id="GO:0006606">
    <property type="term" value="P:protein import into nucleus"/>
    <property type="evidence" value="ECO:0000318"/>
    <property type="project" value="GO_Central"/>
</dbReference>
<dbReference type="EMBL" id="DS985280">
    <property type="protein sequence ID" value="EDV19202.1"/>
    <property type="molecule type" value="Genomic_DNA"/>
</dbReference>
<dbReference type="RefSeq" id="XP_002118322.1">
    <property type="nucleotide sequence ID" value="XM_002118286.1"/>
</dbReference>
<dbReference type="InterPro" id="IPR052304">
    <property type="entry name" value="PTTG1IP"/>
</dbReference>
<evidence type="ECO:0000313" key="5">
    <source>
        <dbReference type="Proteomes" id="UP000009022"/>
    </source>
</evidence>
<dbReference type="KEGG" id="tad:TRIADDRAFT_62353"/>
<dbReference type="GO" id="GO:0005737">
    <property type="term" value="C:cytoplasm"/>
    <property type="evidence" value="ECO:0000318"/>
    <property type="project" value="GO_Central"/>
</dbReference>
<keyword evidence="5" id="KW-1185">Reference proteome</keyword>
<dbReference type="InParanoid" id="B3SDJ4"/>
<evidence type="ECO:0000313" key="4">
    <source>
        <dbReference type="EMBL" id="EDV19202.1"/>
    </source>
</evidence>
<dbReference type="PROSITE" id="PS00028">
    <property type="entry name" value="ZINC_FINGER_C2H2_1"/>
    <property type="match status" value="1"/>
</dbReference>